<reference evidence="1 2" key="1">
    <citation type="journal article" date="2011" name="Cell">
        <title>Insight into structure and assembly of the nuclear pore complex by utilizing the genome of a eukaryotic thermophile.</title>
        <authorList>
            <person name="Amlacher S."/>
            <person name="Sarges P."/>
            <person name="Flemming D."/>
            <person name="van Noort V."/>
            <person name="Kunze R."/>
            <person name="Devos D.P."/>
            <person name="Arumugam M."/>
            <person name="Bork P."/>
            <person name="Hurt E."/>
        </authorList>
    </citation>
    <scope>NUCLEOTIDE SEQUENCE [LARGE SCALE GENOMIC DNA]</scope>
    <source>
        <strain evidence="2">DSM 1495 / CBS 144.50 / IMI 039719</strain>
    </source>
</reference>
<proteinExistence type="predicted"/>
<evidence type="ECO:0008006" key="3">
    <source>
        <dbReference type="Google" id="ProtNLM"/>
    </source>
</evidence>
<dbReference type="AlphaFoldDB" id="G0S1L8"/>
<dbReference type="InterPro" id="IPR023393">
    <property type="entry name" value="START-like_dom_sf"/>
</dbReference>
<dbReference type="RefSeq" id="XP_006691920.1">
    <property type="nucleotide sequence ID" value="XM_006691857.1"/>
</dbReference>
<dbReference type="eggNOG" id="ENOG502S6PP">
    <property type="taxonomic scope" value="Eukaryota"/>
</dbReference>
<keyword evidence="2" id="KW-1185">Reference proteome</keyword>
<dbReference type="EMBL" id="GL988039">
    <property type="protein sequence ID" value="EGS22928.1"/>
    <property type="molecule type" value="Genomic_DNA"/>
</dbReference>
<organism evidence="2">
    <name type="scientific">Chaetomium thermophilum (strain DSM 1495 / CBS 144.50 / IMI 039719)</name>
    <name type="common">Thermochaetoides thermophila</name>
    <dbReference type="NCBI Taxonomy" id="759272"/>
    <lineage>
        <taxon>Eukaryota</taxon>
        <taxon>Fungi</taxon>
        <taxon>Dikarya</taxon>
        <taxon>Ascomycota</taxon>
        <taxon>Pezizomycotina</taxon>
        <taxon>Sordariomycetes</taxon>
        <taxon>Sordariomycetidae</taxon>
        <taxon>Sordariales</taxon>
        <taxon>Chaetomiaceae</taxon>
        <taxon>Thermochaetoides</taxon>
    </lineage>
</organism>
<dbReference type="Proteomes" id="UP000008066">
    <property type="component" value="Unassembled WGS sequence"/>
</dbReference>
<dbReference type="CDD" id="cd07822">
    <property type="entry name" value="SRPBCC_4"/>
    <property type="match status" value="1"/>
</dbReference>
<dbReference type="OMA" id="VYVVRWM"/>
<dbReference type="SUPFAM" id="SSF55961">
    <property type="entry name" value="Bet v1-like"/>
    <property type="match status" value="2"/>
</dbReference>
<dbReference type="GeneID" id="18255444"/>
<gene>
    <name evidence="1" type="ORF">CTHT_0014060</name>
</gene>
<dbReference type="KEGG" id="cthr:CTHT_0014060"/>
<evidence type="ECO:0000313" key="2">
    <source>
        <dbReference type="Proteomes" id="UP000008066"/>
    </source>
</evidence>
<sequence>MMSSTAASLDRLRPTPSYGLGGTFTITCSTRIAASPQACLSVVTNSAGYPLWNRFCRACTIDYQPPGNSSDTNPAYANHDLTLRLGTHFTFDVYLDPDEPLNNDDSAGTSSGGDIFSGITSLAKRDATSLEVSVLEEFDEEVDVEVEGGEGPGQKVRKRRKGWRIAWRTRGSWARPTWMLKSERVQEFAEVGEGETEYVTWETFYGPLAPVVKALVGVKVARGFEAWAEGLKGAVEK</sequence>
<dbReference type="HOGENOM" id="CLU_069867_0_0_1"/>
<dbReference type="Gene3D" id="3.30.530.20">
    <property type="match status" value="1"/>
</dbReference>
<accession>G0S1L8</accession>
<name>G0S1L8_CHATD</name>
<protein>
    <recommendedName>
        <fullName evidence="3">Coenzyme Q-binding protein COQ10 START domain-containing protein</fullName>
    </recommendedName>
</protein>
<evidence type="ECO:0000313" key="1">
    <source>
        <dbReference type="EMBL" id="EGS22928.1"/>
    </source>
</evidence>
<dbReference type="OrthoDB" id="509124at2759"/>